<evidence type="ECO:0000256" key="4">
    <source>
        <dbReference type="ARBA" id="ARBA00022833"/>
    </source>
</evidence>
<evidence type="ECO:0000256" key="3">
    <source>
        <dbReference type="ARBA" id="ARBA00022801"/>
    </source>
</evidence>
<name>A0A094SEP2_9ZZZZ</name>
<keyword evidence="3" id="KW-0378">Hydrolase</keyword>
<evidence type="ECO:0000256" key="2">
    <source>
        <dbReference type="ARBA" id="ARBA00022723"/>
    </source>
</evidence>
<sequence length="306" mass="34790">MSSYITPPRKVPHITTGDEDFRKKFRSWNLGDLSYVDINEYLATKDVVLVPMASTEQHGPHLPLYTDTITAIEVSARVSEQIGILHTPPIWTGYSPQHMYGAGQGRGTITVRAQTLNDLMYDIARSLIHHGFNRVIFVNGHGSNIKVVDPVLRKLRYETNALIGFVKPYMERYTGILAGLMENPPEETPGWHSSELETSQDMAWNENLVRMERAVDTRAHTPAFLPKSFSKNDGMPDVEFEGYQYFQFPMDHHEFVENGIIGNPMRATKAKGEEAFHRYSTHVAKGILELMKVPVTVKNREFVDRV</sequence>
<dbReference type="EMBL" id="JNSK01000059">
    <property type="protein sequence ID" value="KGA16698.1"/>
    <property type="molecule type" value="Genomic_DNA"/>
</dbReference>
<gene>
    <name evidence="5" type="ORF">GM50_13770</name>
</gene>
<proteinExistence type="predicted"/>
<dbReference type="InterPro" id="IPR024087">
    <property type="entry name" value="Creatininase-like_sf"/>
</dbReference>
<evidence type="ECO:0000313" key="5">
    <source>
        <dbReference type="EMBL" id="KGA16698.1"/>
    </source>
</evidence>
<dbReference type="GO" id="GO:0046872">
    <property type="term" value="F:metal ion binding"/>
    <property type="evidence" value="ECO:0007669"/>
    <property type="project" value="UniProtKB-KW"/>
</dbReference>
<keyword evidence="2" id="KW-0479">Metal-binding</keyword>
<comment type="caution">
    <text evidence="5">The sequence shown here is derived from an EMBL/GenBank/DDBJ whole genome shotgun (WGS) entry which is preliminary data.</text>
</comment>
<comment type="cofactor">
    <cofactor evidence="1">
        <name>Zn(2+)</name>
        <dbReference type="ChEBI" id="CHEBI:29105"/>
    </cofactor>
</comment>
<dbReference type="SUPFAM" id="SSF102215">
    <property type="entry name" value="Creatininase"/>
    <property type="match status" value="1"/>
</dbReference>
<dbReference type="AlphaFoldDB" id="A0A094SEP2"/>
<evidence type="ECO:0008006" key="6">
    <source>
        <dbReference type="Google" id="ProtNLM"/>
    </source>
</evidence>
<dbReference type="Gene3D" id="3.40.50.10310">
    <property type="entry name" value="Creatininase"/>
    <property type="match status" value="1"/>
</dbReference>
<dbReference type="PANTHER" id="PTHR35005:SF1">
    <property type="entry name" value="2-AMINO-5-FORMYLAMINO-6-RIBOSYLAMINOPYRIMIDIN-4(3H)-ONE 5'-MONOPHOSPHATE DEFORMYLASE"/>
    <property type="match status" value="1"/>
</dbReference>
<reference evidence="5" key="1">
    <citation type="submission" date="2014-05" db="EMBL/GenBank/DDBJ databases">
        <title>Key roles for freshwater Actinobacteria revealed by deep metagenomic sequencing.</title>
        <authorList>
            <person name="Ghai R."/>
            <person name="Mizuno C.M."/>
            <person name="Picazo A."/>
            <person name="Camacho A."/>
            <person name="Rodriguez-Valera F."/>
        </authorList>
    </citation>
    <scope>NUCLEOTIDE SEQUENCE</scope>
</reference>
<accession>A0A094SEP2</accession>
<keyword evidence="4" id="KW-0862">Zinc</keyword>
<dbReference type="Pfam" id="PF02633">
    <property type="entry name" value="Creatininase"/>
    <property type="match status" value="1"/>
</dbReference>
<dbReference type="GO" id="GO:0009231">
    <property type="term" value="P:riboflavin biosynthetic process"/>
    <property type="evidence" value="ECO:0007669"/>
    <property type="project" value="TreeGrafter"/>
</dbReference>
<evidence type="ECO:0000256" key="1">
    <source>
        <dbReference type="ARBA" id="ARBA00001947"/>
    </source>
</evidence>
<dbReference type="GO" id="GO:0016811">
    <property type="term" value="F:hydrolase activity, acting on carbon-nitrogen (but not peptide) bonds, in linear amides"/>
    <property type="evidence" value="ECO:0007669"/>
    <property type="project" value="TreeGrafter"/>
</dbReference>
<dbReference type="PANTHER" id="PTHR35005">
    <property type="entry name" value="3-DEHYDRO-SCYLLO-INOSOSE HYDROLASE"/>
    <property type="match status" value="1"/>
</dbReference>
<dbReference type="InterPro" id="IPR003785">
    <property type="entry name" value="Creatininase/forma_Hydrolase"/>
</dbReference>
<organism evidence="5">
    <name type="scientific">freshwater metagenome</name>
    <dbReference type="NCBI Taxonomy" id="449393"/>
    <lineage>
        <taxon>unclassified sequences</taxon>
        <taxon>metagenomes</taxon>
        <taxon>ecological metagenomes</taxon>
    </lineage>
</organism>
<protein>
    <recommendedName>
        <fullName evidence="6">Creatinine amidohydrolase</fullName>
    </recommendedName>
</protein>